<dbReference type="PANTHER" id="PTHR42681">
    <property type="entry name" value="MALONYL-COA-ACYL CARRIER PROTEIN TRANSACYLASE, MITOCHONDRIAL"/>
    <property type="match status" value="1"/>
</dbReference>
<dbReference type="Pfam" id="PF00698">
    <property type="entry name" value="Acyl_transf_1"/>
    <property type="match status" value="1"/>
</dbReference>
<dbReference type="RefSeq" id="WP_201638056.1">
    <property type="nucleotide sequence ID" value="NZ_JAEQNB010000008.1"/>
</dbReference>
<dbReference type="InterPro" id="IPR004410">
    <property type="entry name" value="Malonyl_CoA-ACP_transAc_FabD"/>
</dbReference>
<comment type="catalytic activity">
    <reaction evidence="4">
        <text>holo-[ACP] + malonyl-CoA = malonyl-[ACP] + CoA</text>
        <dbReference type="Rhea" id="RHEA:41792"/>
        <dbReference type="Rhea" id="RHEA-COMP:9623"/>
        <dbReference type="Rhea" id="RHEA-COMP:9685"/>
        <dbReference type="ChEBI" id="CHEBI:57287"/>
        <dbReference type="ChEBI" id="CHEBI:57384"/>
        <dbReference type="ChEBI" id="CHEBI:64479"/>
        <dbReference type="ChEBI" id="CHEBI:78449"/>
        <dbReference type="EC" id="2.3.1.39"/>
    </reaction>
</comment>
<evidence type="ECO:0000256" key="2">
    <source>
        <dbReference type="ARBA" id="ARBA00022679"/>
    </source>
</evidence>
<dbReference type="InterPro" id="IPR050858">
    <property type="entry name" value="Mal-CoA-ACP_Trans/PKS_FabD"/>
</dbReference>
<dbReference type="GO" id="GO:0004314">
    <property type="term" value="F:[acyl-carrier-protein] S-malonyltransferase activity"/>
    <property type="evidence" value="ECO:0007669"/>
    <property type="project" value="UniProtKB-EC"/>
</dbReference>
<keyword evidence="7" id="KW-1185">Reference proteome</keyword>
<keyword evidence="2 6" id="KW-0808">Transferase</keyword>
<evidence type="ECO:0000313" key="6">
    <source>
        <dbReference type="EMBL" id="MBL0389061.1"/>
    </source>
</evidence>
<dbReference type="NCBIfam" id="TIGR00128">
    <property type="entry name" value="fabD"/>
    <property type="match status" value="1"/>
</dbReference>
<proteinExistence type="predicted"/>
<protein>
    <recommendedName>
        <fullName evidence="1">[acyl-carrier-protein] S-malonyltransferase</fullName>
        <ecNumber evidence="1">2.3.1.39</ecNumber>
    </recommendedName>
</protein>
<reference evidence="6 7" key="1">
    <citation type="submission" date="2021-01" db="EMBL/GenBank/DDBJ databases">
        <title>Tumebacillus sp. strain ITR2 16S ribosomal RNA gene Genome sequencing and assembly.</title>
        <authorList>
            <person name="Kang M."/>
        </authorList>
    </citation>
    <scope>NUCLEOTIDE SEQUENCE [LARGE SCALE GENOMIC DNA]</scope>
    <source>
        <strain evidence="6 7">ITR2</strain>
    </source>
</reference>
<dbReference type="SUPFAM" id="SSF55048">
    <property type="entry name" value="Probable ACP-binding domain of malonyl-CoA ACP transacylase"/>
    <property type="match status" value="1"/>
</dbReference>
<dbReference type="EMBL" id="JAEQNB010000008">
    <property type="protein sequence ID" value="MBL0389061.1"/>
    <property type="molecule type" value="Genomic_DNA"/>
</dbReference>
<dbReference type="InterPro" id="IPR001227">
    <property type="entry name" value="Ac_transferase_dom_sf"/>
</dbReference>
<dbReference type="SUPFAM" id="SSF52151">
    <property type="entry name" value="FabD/lysophospholipase-like"/>
    <property type="match status" value="1"/>
</dbReference>
<dbReference type="InterPro" id="IPR016035">
    <property type="entry name" value="Acyl_Trfase/lysoPLipase"/>
</dbReference>
<evidence type="ECO:0000256" key="3">
    <source>
        <dbReference type="ARBA" id="ARBA00023315"/>
    </source>
</evidence>
<evidence type="ECO:0000313" key="7">
    <source>
        <dbReference type="Proteomes" id="UP000602284"/>
    </source>
</evidence>
<dbReference type="InterPro" id="IPR016036">
    <property type="entry name" value="Malonyl_transacylase_ACP-bd"/>
</dbReference>
<accession>A0ABS1JFK9</accession>
<dbReference type="SMART" id="SM00827">
    <property type="entry name" value="PKS_AT"/>
    <property type="match status" value="1"/>
</dbReference>
<dbReference type="EC" id="2.3.1.39" evidence="1"/>
<evidence type="ECO:0000256" key="1">
    <source>
        <dbReference type="ARBA" id="ARBA00013258"/>
    </source>
</evidence>
<dbReference type="Proteomes" id="UP000602284">
    <property type="component" value="Unassembled WGS sequence"/>
</dbReference>
<dbReference type="PANTHER" id="PTHR42681:SF1">
    <property type="entry name" value="MALONYL-COA-ACYL CARRIER PROTEIN TRANSACYLASE, MITOCHONDRIAL"/>
    <property type="match status" value="1"/>
</dbReference>
<evidence type="ECO:0000259" key="5">
    <source>
        <dbReference type="SMART" id="SM00827"/>
    </source>
</evidence>
<evidence type="ECO:0000256" key="4">
    <source>
        <dbReference type="ARBA" id="ARBA00048462"/>
    </source>
</evidence>
<organism evidence="6 7">
    <name type="scientific">Tumebacillus amylolyticus</name>
    <dbReference type="NCBI Taxonomy" id="2801339"/>
    <lineage>
        <taxon>Bacteria</taxon>
        <taxon>Bacillati</taxon>
        <taxon>Bacillota</taxon>
        <taxon>Bacilli</taxon>
        <taxon>Bacillales</taxon>
        <taxon>Alicyclobacillaceae</taxon>
        <taxon>Tumebacillus</taxon>
    </lineage>
</organism>
<sequence>MEKIALLFPGQGSQYIGMTKTFTDQYPVARRTLEEASDILGYNLAALCQEGELSDLNKPEQLQPAILTASVAAYRVFQQELGVLPEFAAGHSLGEYAALTCSGGIRFADAVQIVRLRGRLSEQVASLGHASMAIVRNVESRLVENECRQLSQGDALVMVSCYNSERQVAVSGHLAEMGALEQRVLELGGSIHPLPLSPPFHSPLMADAAEELREELARHTYFPLRWPVISNVTAKPYPGLESFVSLLTQQIQTPVHWQKTLAYLARQGVTKAIEIGPKNVLASLVTRNTPQVESFAFDQREDRKKLHALFDGSPEQSHRPQFLGRCLAIAVSTPNANPNRDEYEAGVIQPYRRLESLQAEVEKTDRTPTESELLVAYDLLKQILRTKRLPEQEQSEWLHQLREETGLYDLLPSVVYV</sequence>
<dbReference type="InterPro" id="IPR014043">
    <property type="entry name" value="Acyl_transferase_dom"/>
</dbReference>
<gene>
    <name evidence="6" type="primary">fabD</name>
    <name evidence="6" type="ORF">JJB07_20930</name>
</gene>
<name>A0ABS1JFK9_9BACL</name>
<feature type="domain" description="Malonyl-CoA:ACP transacylase (MAT)" evidence="5">
    <location>
        <begin position="7"/>
        <end position="338"/>
    </location>
</feature>
<comment type="caution">
    <text evidence="6">The sequence shown here is derived from an EMBL/GenBank/DDBJ whole genome shotgun (WGS) entry which is preliminary data.</text>
</comment>
<keyword evidence="3 6" id="KW-0012">Acyltransferase</keyword>
<dbReference type="Gene3D" id="3.30.70.250">
    <property type="entry name" value="Malonyl-CoA ACP transacylase, ACP-binding"/>
    <property type="match status" value="1"/>
</dbReference>
<dbReference type="Gene3D" id="3.40.366.10">
    <property type="entry name" value="Malonyl-Coenzyme A Acyl Carrier Protein, domain 2"/>
    <property type="match status" value="1"/>
</dbReference>